<feature type="domain" description="HTH cro/C1-type" evidence="1">
    <location>
        <begin position="37"/>
        <end position="92"/>
    </location>
</feature>
<proteinExistence type="predicted"/>
<dbReference type="PROSITE" id="PS50943">
    <property type="entry name" value="HTH_CROC1"/>
    <property type="match status" value="1"/>
</dbReference>
<evidence type="ECO:0000313" key="2">
    <source>
        <dbReference type="EMBL" id="THF30837.1"/>
    </source>
</evidence>
<dbReference type="SUPFAM" id="SSF47413">
    <property type="entry name" value="lambda repressor-like DNA-binding domains"/>
    <property type="match status" value="1"/>
</dbReference>
<dbReference type="GO" id="GO:0003677">
    <property type="term" value="F:DNA binding"/>
    <property type="evidence" value="ECO:0007669"/>
    <property type="project" value="InterPro"/>
</dbReference>
<dbReference type="Gene3D" id="1.10.260.40">
    <property type="entry name" value="lambda repressor-like DNA-binding domains"/>
    <property type="match status" value="1"/>
</dbReference>
<sequence>MSKLKSARGLTVLDRMALIDSIKESLAEGTLEIGDAVRRLRVEVTGLHQSQFAKMCKISVRTLVHIEHGEGNQTLKSLNAVFRPFGMKMGVVRIRRDTV</sequence>
<reference evidence="2 3" key="1">
    <citation type="submission" date="2019-04" db="EMBL/GenBank/DDBJ databases">
        <title>Draft genome sequence of Pseudomonas sp. M7D1 isolated from rhizosphere of plant the flowery desert.</title>
        <authorList>
            <person name="Poblete-Morales M."/>
            <person name="Plaza N."/>
            <person name="Corsini G."/>
            <person name="Silva E."/>
        </authorList>
    </citation>
    <scope>NUCLEOTIDE SEQUENCE [LARGE SCALE GENOMIC DNA]</scope>
    <source>
        <strain evidence="2 3">M7D1</strain>
    </source>
</reference>
<dbReference type="EMBL" id="SSBS01000004">
    <property type="protein sequence ID" value="THF30837.1"/>
    <property type="molecule type" value="Genomic_DNA"/>
</dbReference>
<accession>A0AAQ2I0M4</accession>
<dbReference type="AlphaFoldDB" id="A0AAQ2I0M4"/>
<dbReference type="InterPro" id="IPR010982">
    <property type="entry name" value="Lambda_DNA-bd_dom_sf"/>
</dbReference>
<evidence type="ECO:0000313" key="3">
    <source>
        <dbReference type="Proteomes" id="UP000310574"/>
    </source>
</evidence>
<dbReference type="Proteomes" id="UP000310574">
    <property type="component" value="Unassembled WGS sequence"/>
</dbReference>
<dbReference type="CDD" id="cd00093">
    <property type="entry name" value="HTH_XRE"/>
    <property type="match status" value="1"/>
</dbReference>
<dbReference type="InterPro" id="IPR001387">
    <property type="entry name" value="Cro/C1-type_HTH"/>
</dbReference>
<evidence type="ECO:0000259" key="1">
    <source>
        <dbReference type="PROSITE" id="PS50943"/>
    </source>
</evidence>
<organism evidence="2 3">
    <name type="scientific">Pseudomonas atacamensis</name>
    <dbReference type="NCBI Taxonomy" id="2565368"/>
    <lineage>
        <taxon>Bacteria</taxon>
        <taxon>Pseudomonadati</taxon>
        <taxon>Pseudomonadota</taxon>
        <taxon>Gammaproteobacteria</taxon>
        <taxon>Pseudomonadales</taxon>
        <taxon>Pseudomonadaceae</taxon>
        <taxon>Pseudomonas</taxon>
    </lineage>
</organism>
<name>A0AAQ2I0M4_9PSED</name>
<dbReference type="RefSeq" id="WP_136493215.1">
    <property type="nucleotide sequence ID" value="NZ_SSBS01000004.1"/>
</dbReference>
<protein>
    <submittedName>
        <fullName evidence="2">Helix-turn-helix domain-containing protein</fullName>
    </submittedName>
</protein>
<gene>
    <name evidence="2" type="ORF">E5170_16745</name>
</gene>
<comment type="caution">
    <text evidence="2">The sequence shown here is derived from an EMBL/GenBank/DDBJ whole genome shotgun (WGS) entry which is preliminary data.</text>
</comment>